<evidence type="ECO:0000313" key="8">
    <source>
        <dbReference type="EMBL" id="CAI5761893.1"/>
    </source>
</evidence>
<dbReference type="FunFam" id="3.40.50.720:FF:000144">
    <property type="entry name" value="Malate dehydrogenase [NADP]"/>
    <property type="match status" value="1"/>
</dbReference>
<dbReference type="InterPro" id="IPR036291">
    <property type="entry name" value="NAD(P)-bd_dom_sf"/>
</dbReference>
<dbReference type="Gene3D" id="3.40.50.720">
    <property type="entry name" value="NAD(P)-binding Rossmann-like Domain"/>
    <property type="match status" value="1"/>
</dbReference>
<keyword evidence="3" id="KW-0560">Oxidoreductase</keyword>
<evidence type="ECO:0000256" key="2">
    <source>
        <dbReference type="ARBA" id="ARBA00022532"/>
    </source>
</evidence>
<proteinExistence type="inferred from homology"/>
<comment type="similarity">
    <text evidence="1">Belongs to the LDH/MDH superfamily. MDH type 2 family.</text>
</comment>
<feature type="compositionally biased region" description="Acidic residues" evidence="6">
    <location>
        <begin position="497"/>
        <end position="508"/>
    </location>
</feature>
<dbReference type="Proteomes" id="UP001178461">
    <property type="component" value="Chromosome 1"/>
</dbReference>
<feature type="compositionally biased region" description="Acidic residues" evidence="6">
    <location>
        <begin position="570"/>
        <end position="581"/>
    </location>
</feature>
<dbReference type="EMBL" id="OX395126">
    <property type="protein sequence ID" value="CAI5761893.1"/>
    <property type="molecule type" value="Genomic_DNA"/>
</dbReference>
<dbReference type="GO" id="GO:0006099">
    <property type="term" value="P:tricarboxylic acid cycle"/>
    <property type="evidence" value="ECO:0007669"/>
    <property type="project" value="UniProtKB-KW"/>
</dbReference>
<keyword evidence="2" id="KW-0816">Tricarboxylic acid cycle</keyword>
<name>A0AA35JNJ7_9SAUR</name>
<dbReference type="GO" id="GO:0006108">
    <property type="term" value="P:malate metabolic process"/>
    <property type="evidence" value="ECO:0007669"/>
    <property type="project" value="InterPro"/>
</dbReference>
<evidence type="ECO:0000313" key="9">
    <source>
        <dbReference type="Proteomes" id="UP001178461"/>
    </source>
</evidence>
<dbReference type="SUPFAM" id="SSF51735">
    <property type="entry name" value="NAD(P)-binding Rossmann-fold domains"/>
    <property type="match status" value="1"/>
</dbReference>
<keyword evidence="4" id="KW-0520">NAD</keyword>
<feature type="compositionally biased region" description="Basic and acidic residues" evidence="6">
    <location>
        <begin position="556"/>
        <end position="567"/>
    </location>
</feature>
<dbReference type="InterPro" id="IPR015955">
    <property type="entry name" value="Lactate_DH/Glyco_Ohase_4_C"/>
</dbReference>
<dbReference type="SUPFAM" id="SSF56327">
    <property type="entry name" value="LDH C-terminal domain-like"/>
    <property type="match status" value="1"/>
</dbReference>
<gene>
    <name evidence="8" type="ORF">PODLI_1B036677</name>
</gene>
<evidence type="ECO:0000256" key="6">
    <source>
        <dbReference type="SAM" id="MobiDB-lite"/>
    </source>
</evidence>
<dbReference type="AlphaFoldDB" id="A0AA35JNJ7"/>
<evidence type="ECO:0000259" key="7">
    <source>
        <dbReference type="Pfam" id="PF02866"/>
    </source>
</evidence>
<feature type="domain" description="Lactate/malate dehydrogenase C-terminal" evidence="7">
    <location>
        <begin position="308"/>
        <end position="473"/>
    </location>
</feature>
<dbReference type="InterPro" id="IPR010945">
    <property type="entry name" value="Malate_DH_type2"/>
</dbReference>
<dbReference type="GO" id="GO:0016615">
    <property type="term" value="F:malate dehydrogenase activity"/>
    <property type="evidence" value="ECO:0007669"/>
    <property type="project" value="InterPro"/>
</dbReference>
<dbReference type="InterPro" id="IPR022383">
    <property type="entry name" value="Lactate/malate_DH_C"/>
</dbReference>
<evidence type="ECO:0000256" key="3">
    <source>
        <dbReference type="ARBA" id="ARBA00023002"/>
    </source>
</evidence>
<organism evidence="8 9">
    <name type="scientific">Podarcis lilfordi</name>
    <name type="common">Lilford's wall lizard</name>
    <dbReference type="NCBI Taxonomy" id="74358"/>
    <lineage>
        <taxon>Eukaryota</taxon>
        <taxon>Metazoa</taxon>
        <taxon>Chordata</taxon>
        <taxon>Craniata</taxon>
        <taxon>Vertebrata</taxon>
        <taxon>Euteleostomi</taxon>
        <taxon>Lepidosauria</taxon>
        <taxon>Squamata</taxon>
        <taxon>Bifurcata</taxon>
        <taxon>Unidentata</taxon>
        <taxon>Episquamata</taxon>
        <taxon>Laterata</taxon>
        <taxon>Lacertibaenia</taxon>
        <taxon>Lacertidae</taxon>
        <taxon>Podarcis</taxon>
    </lineage>
</organism>
<dbReference type="PANTHER" id="PTHR23382">
    <property type="entry name" value="MALATE DEHYDROGENASE"/>
    <property type="match status" value="1"/>
</dbReference>
<protein>
    <recommendedName>
        <fullName evidence="5">Putative malate dehydrogenase 1B</fullName>
    </recommendedName>
</protein>
<sequence>MSLPGESKQLHQAGIKKEEAASLTWKADCPYYAKAELLADYLQKNLPHFRIHKITQHPDNWEKWLQEICEQNGWKHKRSPIIWRELLDRGGKGLLLGGFNEFLEHAQQYYNITSDMMTEQMLLIAKENLQTHIVIDQEEEELKGLINPLHIWINRASASICYHLIPLLINGEIFGMETEISLHLLDRKGCEELLEAIVMETEDLASPVLRGITLYTELDDQTFLEAEVIILLDDVLQEAIPSLEECIQQVTNQCEIYGPLIEKNARSNVRVVVMGKTFVNLKALMLITHAPSINPQNIVTVSLLLENEAKAMLARKMGMHPAGIKNLVVWGNISGNSFIDLSKTQLYRYDSAIWGPPSFSRDLMDVLFDREWIRAEFLTAMSLLSSWEIHCVGIAPAHAIFTVLRYWYLDSPPGELVSLGVLSEGQFGIPEGIVYSMPVSFQNGSWKVSTDLQISEKNQECLQNLTYDLIREKQVALGEVTELYPERKVSPVPHSAEEEESIQAEEEGLGLSPSSQGIASEKGGETPAEGLGPSPSGQGITEETSEEAEGSPSEAKNPEEENIKEPTGDNAEDPVDAPDLS</sequence>
<dbReference type="Gene3D" id="3.90.110.10">
    <property type="entry name" value="Lactate dehydrogenase/glycoside hydrolase, family 4, C-terminal"/>
    <property type="match status" value="1"/>
</dbReference>
<feature type="region of interest" description="Disordered" evidence="6">
    <location>
        <begin position="487"/>
        <end position="581"/>
    </location>
</feature>
<dbReference type="GO" id="GO:0016616">
    <property type="term" value="F:oxidoreductase activity, acting on the CH-OH group of donors, NAD or NADP as acceptor"/>
    <property type="evidence" value="ECO:0007669"/>
    <property type="project" value="InterPro"/>
</dbReference>
<evidence type="ECO:0000256" key="4">
    <source>
        <dbReference type="ARBA" id="ARBA00023027"/>
    </source>
</evidence>
<evidence type="ECO:0000256" key="1">
    <source>
        <dbReference type="ARBA" id="ARBA00009613"/>
    </source>
</evidence>
<dbReference type="FunFam" id="3.90.110.10:FF:000006">
    <property type="entry name" value="putative malate dehydrogenase 1B"/>
    <property type="match status" value="1"/>
</dbReference>
<dbReference type="Pfam" id="PF02866">
    <property type="entry name" value="Ldh_1_C"/>
    <property type="match status" value="1"/>
</dbReference>
<keyword evidence="9" id="KW-1185">Reference proteome</keyword>
<reference evidence="8" key="1">
    <citation type="submission" date="2022-12" db="EMBL/GenBank/DDBJ databases">
        <authorList>
            <person name="Alioto T."/>
            <person name="Alioto T."/>
            <person name="Gomez Garrido J."/>
        </authorList>
    </citation>
    <scope>NUCLEOTIDE SEQUENCE</scope>
</reference>
<evidence type="ECO:0000256" key="5">
    <source>
        <dbReference type="ARBA" id="ARBA00039310"/>
    </source>
</evidence>
<accession>A0AA35JNJ7</accession>